<feature type="domain" description="Thoeris protein ThsB TIR-like" evidence="1">
    <location>
        <begin position="6"/>
        <end position="83"/>
    </location>
</feature>
<protein>
    <recommendedName>
        <fullName evidence="1">Thoeris protein ThsB TIR-like domain-containing protein</fullName>
    </recommendedName>
</protein>
<dbReference type="Gene3D" id="3.40.50.10140">
    <property type="entry name" value="Toll/interleukin-1 receptor homology (TIR) domain"/>
    <property type="match status" value="1"/>
</dbReference>
<evidence type="ECO:0000259" key="1">
    <source>
        <dbReference type="Pfam" id="PF08937"/>
    </source>
</evidence>
<dbReference type="RefSeq" id="WP_142568304.1">
    <property type="nucleotide sequence ID" value="NZ_BMMN01000004.1"/>
</dbReference>
<name>A0A8H9GYL6_9ACTN</name>
<dbReference type="OrthoDB" id="9809731at2"/>
<accession>A0A8H9GYL6</accession>
<dbReference type="InterPro" id="IPR035897">
    <property type="entry name" value="Toll_tir_struct_dom_sf"/>
</dbReference>
<dbReference type="EMBL" id="BMMN01000004">
    <property type="protein sequence ID" value="GGO10622.1"/>
    <property type="molecule type" value="Genomic_DNA"/>
</dbReference>
<comment type="caution">
    <text evidence="2">The sequence shown here is derived from an EMBL/GenBank/DDBJ whole genome shotgun (WGS) entry which is preliminary data.</text>
</comment>
<sequence length="127" mass="14597">MAKRVFVSFDYDFDKTLKDFLIGQARNSGSPFEVHDWSIKEPSSDWRAKARQRIRACDVVVVICGEHTHTAEGVAIELKIAQEEAIEYFLLMGYTNKACFKPTTAKMSDKMYKWTWENLKLLIGGAR</sequence>
<evidence type="ECO:0000313" key="2">
    <source>
        <dbReference type="EMBL" id="GGO10622.1"/>
    </source>
</evidence>
<evidence type="ECO:0000313" key="3">
    <source>
        <dbReference type="Proteomes" id="UP000653480"/>
    </source>
</evidence>
<keyword evidence="3" id="KW-1185">Reference proteome</keyword>
<reference evidence="2" key="1">
    <citation type="journal article" date="2014" name="Int. J. Syst. Evol. Microbiol.">
        <title>Complete genome sequence of Corynebacterium casei LMG S-19264T (=DSM 44701T), isolated from a smear-ripened cheese.</title>
        <authorList>
            <consortium name="US DOE Joint Genome Institute (JGI-PGF)"/>
            <person name="Walter F."/>
            <person name="Albersmeier A."/>
            <person name="Kalinowski J."/>
            <person name="Ruckert C."/>
        </authorList>
    </citation>
    <scope>NUCLEOTIDE SEQUENCE</scope>
    <source>
        <strain evidence="2">CGMCC 4.7138</strain>
    </source>
</reference>
<proteinExistence type="predicted"/>
<dbReference type="Proteomes" id="UP000653480">
    <property type="component" value="Unassembled WGS sequence"/>
</dbReference>
<organism evidence="2 3">
    <name type="scientific">Microbispora bryophytorum</name>
    <dbReference type="NCBI Taxonomy" id="1460882"/>
    <lineage>
        <taxon>Bacteria</taxon>
        <taxon>Bacillati</taxon>
        <taxon>Actinomycetota</taxon>
        <taxon>Actinomycetes</taxon>
        <taxon>Streptosporangiales</taxon>
        <taxon>Streptosporangiaceae</taxon>
        <taxon>Microbispora</taxon>
    </lineage>
</organism>
<dbReference type="InterPro" id="IPR015032">
    <property type="entry name" value="ThsB__TIR-like_domain"/>
</dbReference>
<gene>
    <name evidence="2" type="ORF">GCM10011574_27370</name>
</gene>
<dbReference type="AlphaFoldDB" id="A0A8H9GYL6"/>
<dbReference type="Pfam" id="PF08937">
    <property type="entry name" value="ThsB_TIR"/>
    <property type="match status" value="1"/>
</dbReference>
<reference evidence="2" key="2">
    <citation type="submission" date="2020-09" db="EMBL/GenBank/DDBJ databases">
        <authorList>
            <person name="Sun Q."/>
            <person name="Zhou Y."/>
        </authorList>
    </citation>
    <scope>NUCLEOTIDE SEQUENCE</scope>
    <source>
        <strain evidence="2">CGMCC 4.7138</strain>
    </source>
</reference>